<evidence type="ECO:0000259" key="1">
    <source>
        <dbReference type="PROSITE" id="PS50878"/>
    </source>
</evidence>
<dbReference type="AlphaFoldDB" id="A0A8R7QBE0"/>
<dbReference type="PROSITE" id="PS50878">
    <property type="entry name" value="RT_POL"/>
    <property type="match status" value="1"/>
</dbReference>
<accession>A0A8R7QBE0</accession>
<reference evidence="2" key="2">
    <citation type="submission" date="2018-03" db="EMBL/GenBank/DDBJ databases">
        <title>The Triticum urartu genome reveals the dynamic nature of wheat genome evolution.</title>
        <authorList>
            <person name="Ling H."/>
            <person name="Ma B."/>
            <person name="Shi X."/>
            <person name="Liu H."/>
            <person name="Dong L."/>
            <person name="Sun H."/>
            <person name="Cao Y."/>
            <person name="Gao Q."/>
            <person name="Zheng S."/>
            <person name="Li Y."/>
            <person name="Yu Y."/>
            <person name="Du H."/>
            <person name="Qi M."/>
            <person name="Li Y."/>
            <person name="Yu H."/>
            <person name="Cui Y."/>
            <person name="Wang N."/>
            <person name="Chen C."/>
            <person name="Wu H."/>
            <person name="Zhao Y."/>
            <person name="Zhang J."/>
            <person name="Li Y."/>
            <person name="Zhou W."/>
            <person name="Zhang B."/>
            <person name="Hu W."/>
            <person name="Eijk M."/>
            <person name="Tang J."/>
            <person name="Witsenboer H."/>
            <person name="Zhao S."/>
            <person name="Li Z."/>
            <person name="Zhang A."/>
            <person name="Wang D."/>
            <person name="Liang C."/>
        </authorList>
    </citation>
    <scope>NUCLEOTIDE SEQUENCE [LARGE SCALE GENOMIC DNA]</scope>
    <source>
        <strain evidence="2">cv. G1812</strain>
    </source>
</reference>
<evidence type="ECO:0000313" key="2">
    <source>
        <dbReference type="EnsemblPlants" id="TuG1812G0500000426.01.T01.cds471799"/>
    </source>
</evidence>
<organism evidence="2 3">
    <name type="scientific">Triticum urartu</name>
    <name type="common">Red wild einkorn</name>
    <name type="synonym">Crithodium urartu</name>
    <dbReference type="NCBI Taxonomy" id="4572"/>
    <lineage>
        <taxon>Eukaryota</taxon>
        <taxon>Viridiplantae</taxon>
        <taxon>Streptophyta</taxon>
        <taxon>Embryophyta</taxon>
        <taxon>Tracheophyta</taxon>
        <taxon>Spermatophyta</taxon>
        <taxon>Magnoliopsida</taxon>
        <taxon>Liliopsida</taxon>
        <taxon>Poales</taxon>
        <taxon>Poaceae</taxon>
        <taxon>BOP clade</taxon>
        <taxon>Pooideae</taxon>
        <taxon>Triticodae</taxon>
        <taxon>Triticeae</taxon>
        <taxon>Triticinae</taxon>
        <taxon>Triticum</taxon>
    </lineage>
</organism>
<dbReference type="InterPro" id="IPR000477">
    <property type="entry name" value="RT_dom"/>
</dbReference>
<reference evidence="2" key="3">
    <citation type="submission" date="2022-06" db="UniProtKB">
        <authorList>
            <consortium name="EnsemblPlants"/>
        </authorList>
    </citation>
    <scope>IDENTIFICATION</scope>
</reference>
<dbReference type="Proteomes" id="UP000015106">
    <property type="component" value="Chromosome 5"/>
</dbReference>
<protein>
    <recommendedName>
        <fullName evidence="1">Reverse transcriptase domain-containing protein</fullName>
    </recommendedName>
</protein>
<feature type="domain" description="Reverse transcriptase" evidence="1">
    <location>
        <begin position="1"/>
        <end position="84"/>
    </location>
</feature>
<name>A0A8R7QBE0_TRIUA</name>
<dbReference type="PANTHER" id="PTHR19446">
    <property type="entry name" value="REVERSE TRANSCRIPTASES"/>
    <property type="match status" value="1"/>
</dbReference>
<dbReference type="Gramene" id="TuG1812G0500000426.01.T01">
    <property type="protein sequence ID" value="TuG1812G0500000426.01.T01.cds471799"/>
    <property type="gene ID" value="TuG1812G0500000426.01"/>
</dbReference>
<dbReference type="EnsemblPlants" id="TuG1812G0500000426.01.T01">
    <property type="protein sequence ID" value="TuG1812G0500000426.01.T01.cds471799"/>
    <property type="gene ID" value="TuG1812G0500000426.01"/>
</dbReference>
<evidence type="ECO:0000313" key="3">
    <source>
        <dbReference type="Proteomes" id="UP000015106"/>
    </source>
</evidence>
<keyword evidence="3" id="KW-1185">Reference proteome</keyword>
<sequence>MPKIDLAKAFDRIKWNFIASTLARKGLHAHFINLVHACISSPNLLVIINGQSFARFKSSKGIIQGCPLSPSLFVFPVNELYLAL</sequence>
<proteinExistence type="predicted"/>
<dbReference type="Pfam" id="PF00078">
    <property type="entry name" value="RVT_1"/>
    <property type="match status" value="1"/>
</dbReference>
<reference evidence="3" key="1">
    <citation type="journal article" date="2013" name="Nature">
        <title>Draft genome of the wheat A-genome progenitor Triticum urartu.</title>
        <authorList>
            <person name="Ling H.Q."/>
            <person name="Zhao S."/>
            <person name="Liu D."/>
            <person name="Wang J."/>
            <person name="Sun H."/>
            <person name="Zhang C."/>
            <person name="Fan H."/>
            <person name="Li D."/>
            <person name="Dong L."/>
            <person name="Tao Y."/>
            <person name="Gao C."/>
            <person name="Wu H."/>
            <person name="Li Y."/>
            <person name="Cui Y."/>
            <person name="Guo X."/>
            <person name="Zheng S."/>
            <person name="Wang B."/>
            <person name="Yu K."/>
            <person name="Liang Q."/>
            <person name="Yang W."/>
            <person name="Lou X."/>
            <person name="Chen J."/>
            <person name="Feng M."/>
            <person name="Jian J."/>
            <person name="Zhang X."/>
            <person name="Luo G."/>
            <person name="Jiang Y."/>
            <person name="Liu J."/>
            <person name="Wang Z."/>
            <person name="Sha Y."/>
            <person name="Zhang B."/>
            <person name="Wu H."/>
            <person name="Tang D."/>
            <person name="Shen Q."/>
            <person name="Xue P."/>
            <person name="Zou S."/>
            <person name="Wang X."/>
            <person name="Liu X."/>
            <person name="Wang F."/>
            <person name="Yang Y."/>
            <person name="An X."/>
            <person name="Dong Z."/>
            <person name="Zhang K."/>
            <person name="Zhang X."/>
            <person name="Luo M.C."/>
            <person name="Dvorak J."/>
            <person name="Tong Y."/>
            <person name="Wang J."/>
            <person name="Yang H."/>
            <person name="Li Z."/>
            <person name="Wang D."/>
            <person name="Zhang A."/>
            <person name="Wang J."/>
        </authorList>
    </citation>
    <scope>NUCLEOTIDE SEQUENCE</scope>
    <source>
        <strain evidence="3">cv. G1812</strain>
    </source>
</reference>